<protein>
    <submittedName>
        <fullName evidence="2">Dehydrogenase/reductase SDR family member 1</fullName>
    </submittedName>
</protein>
<reference evidence="2" key="1">
    <citation type="submission" date="2022-11" db="UniProtKB">
        <authorList>
            <consortium name="WormBaseParasite"/>
        </authorList>
    </citation>
    <scope>IDENTIFICATION</scope>
</reference>
<dbReference type="PANTHER" id="PTHR44147">
    <property type="entry name" value="DEHYDROGENASE/REDUCTASE SDR FAMILY MEMBER 1"/>
    <property type="match status" value="1"/>
</dbReference>
<dbReference type="PANTHER" id="PTHR44147:SF2">
    <property type="entry name" value="DEHYDROGENASE_REDUCTASE SDR FAMILY MEMBER 1"/>
    <property type="match status" value="1"/>
</dbReference>
<keyword evidence="1" id="KW-1185">Reference proteome</keyword>
<dbReference type="Proteomes" id="UP000887566">
    <property type="component" value="Unplaced"/>
</dbReference>
<evidence type="ECO:0000313" key="2">
    <source>
        <dbReference type="WBParaSite" id="PSAMB.scaffold1990size26208.g15918.t1"/>
    </source>
</evidence>
<dbReference type="Pfam" id="PF00106">
    <property type="entry name" value="adh_short"/>
    <property type="match status" value="1"/>
</dbReference>
<name>A0A914VJL1_9BILA</name>
<organism evidence="1 2">
    <name type="scientific">Plectus sambesii</name>
    <dbReference type="NCBI Taxonomy" id="2011161"/>
    <lineage>
        <taxon>Eukaryota</taxon>
        <taxon>Metazoa</taxon>
        <taxon>Ecdysozoa</taxon>
        <taxon>Nematoda</taxon>
        <taxon>Chromadorea</taxon>
        <taxon>Plectida</taxon>
        <taxon>Plectina</taxon>
        <taxon>Plectoidea</taxon>
        <taxon>Plectidae</taxon>
        <taxon>Plectus</taxon>
    </lineage>
</organism>
<dbReference type="Gene3D" id="3.40.50.720">
    <property type="entry name" value="NAD(P)-binding Rossmann-like Domain"/>
    <property type="match status" value="1"/>
</dbReference>
<dbReference type="WBParaSite" id="PSAMB.scaffold1990size26208.g15918.t1">
    <property type="protein sequence ID" value="PSAMB.scaffold1990size26208.g15918.t1"/>
    <property type="gene ID" value="PSAMB.scaffold1990size26208.g15918"/>
</dbReference>
<sequence>MALKGQVALVTGASRGIGRGIALQLGEAGATVYVTGRSEQAKASTPNFELPSLEQTAREVTARGGNGIAVHCDHSNPHDIEELFARIRTEQHGQLDILVNNAYAAVTAIQSSAGKKFYETDPNTTWDVVNNVGLKNHYLCTVYGARLMVPRGSGLIVMISSFGGMNYLFNVAYGIGKAACDRLAADAAMELADQKVTSVSLWPGAVKTEIIQKTVLRQDSTSNLKALFEHGESTEYVGKAIVALASDPNHFDKTGRILTTEGLAKEYKFVERDGSTPSSDPAIQAIRDKYLEHLNAIRAPKIQAVLRGGGPALAVPGRSGDSSVFFARLLRRRENGGGVDETVAPTYPASSYPTFIGEKIAWVDEMRKTGRLWRPVFSSRPRARTKPSSP</sequence>
<evidence type="ECO:0000313" key="1">
    <source>
        <dbReference type="Proteomes" id="UP000887566"/>
    </source>
</evidence>
<dbReference type="InterPro" id="IPR036291">
    <property type="entry name" value="NAD(P)-bd_dom_sf"/>
</dbReference>
<proteinExistence type="predicted"/>
<dbReference type="AlphaFoldDB" id="A0A914VJL1"/>
<accession>A0A914VJL1</accession>
<dbReference type="PRINTS" id="PR00081">
    <property type="entry name" value="GDHRDH"/>
</dbReference>
<dbReference type="SUPFAM" id="SSF51735">
    <property type="entry name" value="NAD(P)-binding Rossmann-fold domains"/>
    <property type="match status" value="1"/>
</dbReference>
<dbReference type="InterPro" id="IPR002347">
    <property type="entry name" value="SDR_fam"/>
</dbReference>